<name>A0A380KG05_9STRE</name>
<dbReference type="PROSITE" id="PS51671">
    <property type="entry name" value="ACT"/>
    <property type="match status" value="1"/>
</dbReference>
<comment type="cofactor">
    <cofactor evidence="1 12">
        <name>[4Fe-4S] cluster</name>
        <dbReference type="ChEBI" id="CHEBI:49883"/>
    </cofactor>
</comment>
<dbReference type="GO" id="GO:0003941">
    <property type="term" value="F:L-serine ammonia-lyase activity"/>
    <property type="evidence" value="ECO:0007669"/>
    <property type="project" value="UniProtKB-UniRule"/>
</dbReference>
<dbReference type="PIRSF" id="PIRSF036692">
    <property type="entry name" value="SDH_B"/>
    <property type="match status" value="1"/>
</dbReference>
<evidence type="ECO:0000256" key="2">
    <source>
        <dbReference type="ARBA" id="ARBA00004742"/>
    </source>
</evidence>
<keyword evidence="9 11" id="KW-0456">Lyase</keyword>
<protein>
    <recommendedName>
        <fullName evidence="11">L-serine deaminase</fullName>
    </recommendedName>
</protein>
<dbReference type="Pfam" id="PF22629">
    <property type="entry name" value="ACT_AHAS_ss"/>
    <property type="match status" value="1"/>
</dbReference>
<dbReference type="Gene3D" id="3.30.70.260">
    <property type="match status" value="1"/>
</dbReference>
<evidence type="ECO:0000256" key="11">
    <source>
        <dbReference type="PIRNR" id="PIRNR036692"/>
    </source>
</evidence>
<evidence type="ECO:0000256" key="9">
    <source>
        <dbReference type="ARBA" id="ARBA00023239"/>
    </source>
</evidence>
<proteinExistence type="inferred from homology"/>
<evidence type="ECO:0000256" key="1">
    <source>
        <dbReference type="ARBA" id="ARBA00001966"/>
    </source>
</evidence>
<evidence type="ECO:0000256" key="10">
    <source>
        <dbReference type="ARBA" id="ARBA00049406"/>
    </source>
</evidence>
<keyword evidence="8 11" id="KW-0411">Iron-sulfur</keyword>
<feature type="domain" description="ACT" evidence="13">
    <location>
        <begin position="152"/>
        <end position="223"/>
    </location>
</feature>
<evidence type="ECO:0000313" key="15">
    <source>
        <dbReference type="Proteomes" id="UP000254924"/>
    </source>
</evidence>
<dbReference type="EMBL" id="UHFN01000007">
    <property type="protein sequence ID" value="SUN63983.1"/>
    <property type="molecule type" value="Genomic_DNA"/>
</dbReference>
<dbReference type="GO" id="GO:0006094">
    <property type="term" value="P:gluconeogenesis"/>
    <property type="evidence" value="ECO:0007669"/>
    <property type="project" value="UniProtKB-UniRule"/>
</dbReference>
<reference evidence="14 15" key="1">
    <citation type="submission" date="2018-06" db="EMBL/GenBank/DDBJ databases">
        <authorList>
            <consortium name="Pathogen Informatics"/>
            <person name="Doyle S."/>
        </authorList>
    </citation>
    <scope>NUCLEOTIDE SEQUENCE [LARGE SCALE GENOMIC DNA]</scope>
    <source>
        <strain evidence="14 15">NCTC12224</strain>
    </source>
</reference>
<dbReference type="InterPro" id="IPR051318">
    <property type="entry name" value="Fe-S_L-Ser"/>
</dbReference>
<evidence type="ECO:0000256" key="8">
    <source>
        <dbReference type="ARBA" id="ARBA00023014"/>
    </source>
</evidence>
<dbReference type="RefSeq" id="WP_115271519.1">
    <property type="nucleotide sequence ID" value="NZ_JBNPNB010000012.1"/>
</dbReference>
<evidence type="ECO:0000259" key="13">
    <source>
        <dbReference type="PROSITE" id="PS51671"/>
    </source>
</evidence>
<evidence type="ECO:0000256" key="6">
    <source>
        <dbReference type="ARBA" id="ARBA00022723"/>
    </source>
</evidence>
<dbReference type="UniPathway" id="UPA00138"/>
<keyword evidence="15" id="KW-1185">Reference proteome</keyword>
<dbReference type="PANTHER" id="PTHR30182:SF12">
    <property type="entry name" value="L-SERINE DEHYDRATASE, BETA CHAIN-RELATED"/>
    <property type="match status" value="1"/>
</dbReference>
<dbReference type="CDD" id="cd04903">
    <property type="entry name" value="ACT_LSD"/>
    <property type="match status" value="1"/>
</dbReference>
<comment type="similarity">
    <text evidence="3 11 12">Belongs to the iron-sulfur dependent L-serine dehydratase family.</text>
</comment>
<keyword evidence="5 11" id="KW-0004">4Fe-4S</keyword>
<sequence>MKHLKFQSVFDIIGPVMIGPSSSHTAGAVRIGKIVSAIFGETPTEVEFQLYNSFAKTYRGHGTDLALVAGVLGMDTDDPNIPNALEIAHQKGIKISWRVNKESNAPHPNTTQIIMKNDHKSLSATGISIGGGNIQVTELNGFAVNVNMNTPTIIIVHQDVPGMIAYVTDILSSYRINIAQMNVTREKAGEKAIMIIEVDSHDCDKAVDEIGHIPNLHNVHFFD</sequence>
<organism evidence="14 15">
    <name type="scientific">Streptococcus hyointestinalis</name>
    <dbReference type="NCBI Taxonomy" id="1337"/>
    <lineage>
        <taxon>Bacteria</taxon>
        <taxon>Bacillati</taxon>
        <taxon>Bacillota</taxon>
        <taxon>Bacilli</taxon>
        <taxon>Lactobacillales</taxon>
        <taxon>Streptococcaceae</taxon>
        <taxon>Streptococcus</taxon>
    </lineage>
</organism>
<keyword evidence="6 11" id="KW-0479">Metal-binding</keyword>
<keyword evidence="4 11" id="KW-0312">Gluconeogenesis</keyword>
<dbReference type="GO" id="GO:0046872">
    <property type="term" value="F:metal ion binding"/>
    <property type="evidence" value="ECO:0007669"/>
    <property type="project" value="UniProtKB-UniRule"/>
</dbReference>
<evidence type="ECO:0000256" key="5">
    <source>
        <dbReference type="ARBA" id="ARBA00022485"/>
    </source>
</evidence>
<comment type="catalytic activity">
    <reaction evidence="10 11 12">
        <text>L-serine = pyruvate + NH4(+)</text>
        <dbReference type="Rhea" id="RHEA:19169"/>
        <dbReference type="ChEBI" id="CHEBI:15361"/>
        <dbReference type="ChEBI" id="CHEBI:28938"/>
        <dbReference type="ChEBI" id="CHEBI:33384"/>
        <dbReference type="EC" id="4.3.1.17"/>
    </reaction>
</comment>
<evidence type="ECO:0000256" key="3">
    <source>
        <dbReference type="ARBA" id="ARBA00008636"/>
    </source>
</evidence>
<evidence type="ECO:0000256" key="4">
    <source>
        <dbReference type="ARBA" id="ARBA00022432"/>
    </source>
</evidence>
<dbReference type="Pfam" id="PF03315">
    <property type="entry name" value="SDH_beta"/>
    <property type="match status" value="1"/>
</dbReference>
<keyword evidence="7 11" id="KW-0408">Iron</keyword>
<dbReference type="FunFam" id="3.30.1330.90:FF:000004">
    <property type="entry name" value="L-serine dehydratase, iron-sulfur-dependent subunit beta"/>
    <property type="match status" value="1"/>
</dbReference>
<dbReference type="InterPro" id="IPR004643">
    <property type="entry name" value="Fe-S_L-Ser_bsu"/>
</dbReference>
<dbReference type="GO" id="GO:0051539">
    <property type="term" value="F:4 iron, 4 sulfur cluster binding"/>
    <property type="evidence" value="ECO:0007669"/>
    <property type="project" value="UniProtKB-UniRule"/>
</dbReference>
<dbReference type="AlphaFoldDB" id="A0A380KG05"/>
<dbReference type="InterPro" id="IPR029009">
    <property type="entry name" value="ASB_dom_sf"/>
</dbReference>
<dbReference type="InterPro" id="IPR005131">
    <property type="entry name" value="Ser_deHydtase_bsu"/>
</dbReference>
<dbReference type="InterPro" id="IPR045865">
    <property type="entry name" value="ACT-like_dom_sf"/>
</dbReference>
<evidence type="ECO:0000256" key="7">
    <source>
        <dbReference type="ARBA" id="ARBA00023004"/>
    </source>
</evidence>
<dbReference type="PANTHER" id="PTHR30182">
    <property type="entry name" value="L-SERINE DEHYDRATASE"/>
    <property type="match status" value="1"/>
</dbReference>
<dbReference type="SUPFAM" id="SSF143548">
    <property type="entry name" value="Serine metabolism enzymes domain"/>
    <property type="match status" value="1"/>
</dbReference>
<gene>
    <name evidence="14" type="primary">sdhB</name>
    <name evidence="14" type="ORF">NCTC12224_02723</name>
</gene>
<dbReference type="NCBIfam" id="TIGR00719">
    <property type="entry name" value="sda_beta"/>
    <property type="match status" value="1"/>
</dbReference>
<comment type="pathway">
    <text evidence="2 11">Carbohydrate biosynthesis; gluconeogenesis.</text>
</comment>
<dbReference type="SUPFAM" id="SSF55021">
    <property type="entry name" value="ACT-like"/>
    <property type="match status" value="1"/>
</dbReference>
<dbReference type="InterPro" id="IPR054480">
    <property type="entry name" value="AHAS_small-like_ACT"/>
</dbReference>
<dbReference type="Gene3D" id="3.30.1330.90">
    <property type="entry name" value="D-3-phosphoglycerate dehydrogenase, domain 3"/>
    <property type="match status" value="1"/>
</dbReference>
<dbReference type="Proteomes" id="UP000254924">
    <property type="component" value="Unassembled WGS sequence"/>
</dbReference>
<evidence type="ECO:0000256" key="12">
    <source>
        <dbReference type="RuleBase" id="RU366059"/>
    </source>
</evidence>
<evidence type="ECO:0000313" key="14">
    <source>
        <dbReference type="EMBL" id="SUN63983.1"/>
    </source>
</evidence>
<dbReference type="FunFam" id="3.30.70.260:FF:000008">
    <property type="entry name" value="D-3-phosphoglycerate dehydrogenase, chloroplastic"/>
    <property type="match status" value="1"/>
</dbReference>
<dbReference type="GeneID" id="78357942"/>
<dbReference type="OrthoDB" id="9813137at2"/>
<dbReference type="InterPro" id="IPR002912">
    <property type="entry name" value="ACT_dom"/>
</dbReference>
<accession>A0A380KG05</accession>